<gene>
    <name evidence="2" type="ORF">GLAREA_02248</name>
</gene>
<feature type="compositionally biased region" description="Basic and acidic residues" evidence="1">
    <location>
        <begin position="9"/>
        <end position="25"/>
    </location>
</feature>
<dbReference type="RefSeq" id="XP_008087655.1">
    <property type="nucleotide sequence ID" value="XM_008089464.1"/>
</dbReference>
<proteinExistence type="predicted"/>
<dbReference type="HOGENOM" id="CLU_2470065_0_0_1"/>
<feature type="compositionally biased region" description="Gly residues" evidence="1">
    <location>
        <begin position="69"/>
        <end position="81"/>
    </location>
</feature>
<dbReference type="GeneID" id="19461306"/>
<dbReference type="KEGG" id="glz:GLAREA_02248"/>
<feature type="region of interest" description="Disordered" evidence="1">
    <location>
        <begin position="1"/>
        <end position="97"/>
    </location>
</feature>
<feature type="compositionally biased region" description="Basic and acidic residues" evidence="1">
    <location>
        <begin position="33"/>
        <end position="49"/>
    </location>
</feature>
<evidence type="ECO:0000313" key="2">
    <source>
        <dbReference type="EMBL" id="EPE26336.1"/>
    </source>
</evidence>
<dbReference type="EMBL" id="KE145371">
    <property type="protein sequence ID" value="EPE26336.1"/>
    <property type="molecule type" value="Genomic_DNA"/>
</dbReference>
<sequence>MASSGSYRTTEEPQKVDSARADAEWKANPGLKDLVHGADGGDSKVDRSAKAAPFPKDGDFEDHTASGDGSRGIKGWTGDGKGPLNPDEDMPKNKRNL</sequence>
<dbReference type="Proteomes" id="UP000016922">
    <property type="component" value="Unassembled WGS sequence"/>
</dbReference>
<name>S3D2S5_GLAL2</name>
<reference evidence="2 3" key="1">
    <citation type="journal article" date="2013" name="BMC Genomics">
        <title>Genomics-driven discovery of the pneumocandin biosynthetic gene cluster in the fungus Glarea lozoyensis.</title>
        <authorList>
            <person name="Chen L."/>
            <person name="Yue Q."/>
            <person name="Zhang X."/>
            <person name="Xiang M."/>
            <person name="Wang C."/>
            <person name="Li S."/>
            <person name="Che Y."/>
            <person name="Ortiz-Lopez F.J."/>
            <person name="Bills G.F."/>
            <person name="Liu X."/>
            <person name="An Z."/>
        </authorList>
    </citation>
    <scope>NUCLEOTIDE SEQUENCE [LARGE SCALE GENOMIC DNA]</scope>
    <source>
        <strain evidence="3">ATCC 20868 / MF5171</strain>
    </source>
</reference>
<evidence type="ECO:0000256" key="1">
    <source>
        <dbReference type="SAM" id="MobiDB-lite"/>
    </source>
</evidence>
<dbReference type="OrthoDB" id="3439627at2759"/>
<keyword evidence="3" id="KW-1185">Reference proteome</keyword>
<dbReference type="AlphaFoldDB" id="S3D2S5"/>
<protein>
    <submittedName>
        <fullName evidence="2">Uncharacterized protein</fullName>
    </submittedName>
</protein>
<organism evidence="2 3">
    <name type="scientific">Glarea lozoyensis (strain ATCC 20868 / MF5171)</name>
    <dbReference type="NCBI Taxonomy" id="1116229"/>
    <lineage>
        <taxon>Eukaryota</taxon>
        <taxon>Fungi</taxon>
        <taxon>Dikarya</taxon>
        <taxon>Ascomycota</taxon>
        <taxon>Pezizomycotina</taxon>
        <taxon>Leotiomycetes</taxon>
        <taxon>Helotiales</taxon>
        <taxon>Helotiaceae</taxon>
        <taxon>Glarea</taxon>
    </lineage>
</organism>
<feature type="compositionally biased region" description="Basic and acidic residues" evidence="1">
    <location>
        <begin position="56"/>
        <end position="65"/>
    </location>
</feature>
<accession>S3D2S5</accession>
<evidence type="ECO:0000313" key="3">
    <source>
        <dbReference type="Proteomes" id="UP000016922"/>
    </source>
</evidence>